<keyword evidence="2" id="KW-1185">Reference proteome</keyword>
<protein>
    <submittedName>
        <fullName evidence="1">Uncharacterized protein</fullName>
    </submittedName>
</protein>
<reference evidence="2" key="1">
    <citation type="journal article" date="2019" name="Int. J. Syst. Evol. Microbiol.">
        <title>The Global Catalogue of Microorganisms (GCM) 10K type strain sequencing project: providing services to taxonomists for standard genome sequencing and annotation.</title>
        <authorList>
            <consortium name="The Broad Institute Genomics Platform"/>
            <consortium name="The Broad Institute Genome Sequencing Center for Infectious Disease"/>
            <person name="Wu L."/>
            <person name="Ma J."/>
        </authorList>
    </citation>
    <scope>NUCLEOTIDE SEQUENCE [LARGE SCALE GENOMIC DNA]</scope>
    <source>
        <strain evidence="2">CGMCC 4.7177</strain>
    </source>
</reference>
<proteinExistence type="predicted"/>
<evidence type="ECO:0000313" key="1">
    <source>
        <dbReference type="EMBL" id="MFC4506653.1"/>
    </source>
</evidence>
<dbReference type="EMBL" id="JBHSFK010000046">
    <property type="protein sequence ID" value="MFC4506653.1"/>
    <property type="molecule type" value="Genomic_DNA"/>
</dbReference>
<organism evidence="1 2">
    <name type="scientific">Streptomyces vulcanius</name>
    <dbReference type="NCBI Taxonomy" id="1441876"/>
    <lineage>
        <taxon>Bacteria</taxon>
        <taxon>Bacillati</taxon>
        <taxon>Actinomycetota</taxon>
        <taxon>Actinomycetes</taxon>
        <taxon>Kitasatosporales</taxon>
        <taxon>Streptomycetaceae</taxon>
        <taxon>Streptomyces</taxon>
    </lineage>
</organism>
<name>A0ABV9B8S9_9ACTN</name>
<evidence type="ECO:0000313" key="2">
    <source>
        <dbReference type="Proteomes" id="UP001595839"/>
    </source>
</evidence>
<sequence>MPEIKPDLSDESRCVSVHWNLPVQCVLPRSHRENWHEAWHPQTGNRLRYRRSMGACVTEELNDGWRDLQIPPPGGYCNDQYVGWHAGEYRSPPNVLCTGQYGHGWNHGAVVDGCTYSWNTPIPKGITVDQLTRDVRQLRGMLVEAHTRIGNLEKDAAELAARARRVAASHSAYMDDLVPGAEALAAQYELINRLAVTPVESELPLNPVEQALRLVLARLDEWQDDITPGEIRSVIAEALPRTDLSDKRRRIYIDGHDHAWIDAGRDPQNGEQDIAGISDPWKVKAAADVRAEAGSLREIGRCW</sequence>
<accession>A0ABV9B8S9</accession>
<dbReference type="RefSeq" id="WP_381184842.1">
    <property type="nucleotide sequence ID" value="NZ_JBHSFK010000046.1"/>
</dbReference>
<comment type="caution">
    <text evidence="1">The sequence shown here is derived from an EMBL/GenBank/DDBJ whole genome shotgun (WGS) entry which is preliminary data.</text>
</comment>
<gene>
    <name evidence="1" type="ORF">ACFPIH_45640</name>
</gene>
<dbReference type="Proteomes" id="UP001595839">
    <property type="component" value="Unassembled WGS sequence"/>
</dbReference>